<sequence>MKRWMIAVLALLVLAGLAGGGLYFSGILGPGSDGAEAAPPPPATLPEVPDVAYYELKNVLLPAYRSGTFRNYIAFSFKVEVKDEATALLLRDRNAHMRSALMNDFSRQPIETRDGPADFDQAVVKARVLDALRRASGEIEVRDVLVTSVLPVKG</sequence>
<reference evidence="1 2" key="1">
    <citation type="submission" date="2018-05" db="EMBL/GenBank/DDBJ databases">
        <title>Zavarzinia sp. HR-AS.</title>
        <authorList>
            <person name="Lee Y."/>
            <person name="Jeon C.O."/>
        </authorList>
    </citation>
    <scope>NUCLEOTIDE SEQUENCE [LARGE SCALE GENOMIC DNA]</scope>
    <source>
        <strain evidence="1 2">HR-AS</strain>
    </source>
</reference>
<dbReference type="AlphaFoldDB" id="A0A317DX70"/>
<accession>A0A317DX70</accession>
<dbReference type="RefSeq" id="WP_109907527.1">
    <property type="nucleotide sequence ID" value="NZ_QGLE01000012.1"/>
</dbReference>
<dbReference type="EMBL" id="QGLE01000012">
    <property type="protein sequence ID" value="PWR19328.1"/>
    <property type="molecule type" value="Genomic_DNA"/>
</dbReference>
<evidence type="ECO:0000313" key="1">
    <source>
        <dbReference type="EMBL" id="PWR19328.1"/>
    </source>
</evidence>
<comment type="caution">
    <text evidence="1">The sequence shown here is derived from an EMBL/GenBank/DDBJ whole genome shotgun (WGS) entry which is preliminary data.</text>
</comment>
<proteinExistence type="predicted"/>
<evidence type="ECO:0008006" key="3">
    <source>
        <dbReference type="Google" id="ProtNLM"/>
    </source>
</evidence>
<name>A0A317DX70_9PROT</name>
<dbReference type="OrthoDB" id="7280101at2"/>
<gene>
    <name evidence="1" type="ORF">DKG74_17800</name>
</gene>
<dbReference type="Proteomes" id="UP000245461">
    <property type="component" value="Unassembled WGS sequence"/>
</dbReference>
<organism evidence="1 2">
    <name type="scientific">Zavarzinia aquatilis</name>
    <dbReference type="NCBI Taxonomy" id="2211142"/>
    <lineage>
        <taxon>Bacteria</taxon>
        <taxon>Pseudomonadati</taxon>
        <taxon>Pseudomonadota</taxon>
        <taxon>Alphaproteobacteria</taxon>
        <taxon>Rhodospirillales</taxon>
        <taxon>Zavarziniaceae</taxon>
        <taxon>Zavarzinia</taxon>
    </lineage>
</organism>
<evidence type="ECO:0000313" key="2">
    <source>
        <dbReference type="Proteomes" id="UP000245461"/>
    </source>
</evidence>
<protein>
    <recommendedName>
        <fullName evidence="3">Flagellar protein FliL</fullName>
    </recommendedName>
</protein>
<keyword evidence="2" id="KW-1185">Reference proteome</keyword>